<accession>A0A9P8MYT2</accession>
<proteinExistence type="predicted"/>
<feature type="transmembrane region" description="Helical" evidence="2">
    <location>
        <begin position="778"/>
        <end position="798"/>
    </location>
</feature>
<evidence type="ECO:0000256" key="1">
    <source>
        <dbReference type="SAM" id="MobiDB-lite"/>
    </source>
</evidence>
<dbReference type="GeneID" id="68355111"/>
<feature type="region of interest" description="Disordered" evidence="1">
    <location>
        <begin position="802"/>
        <end position="828"/>
    </location>
</feature>
<dbReference type="AlphaFoldDB" id="A0A9P8MYT2"/>
<feature type="compositionally biased region" description="Polar residues" evidence="1">
    <location>
        <begin position="351"/>
        <end position="361"/>
    </location>
</feature>
<feature type="compositionally biased region" description="Polar residues" evidence="1">
    <location>
        <begin position="486"/>
        <end position="504"/>
    </location>
</feature>
<keyword evidence="3" id="KW-0732">Signal</keyword>
<dbReference type="PANTHER" id="PTHR35778:SF1">
    <property type="entry name" value="SIGNALING MUCIN HKR1-RELATED"/>
    <property type="match status" value="1"/>
</dbReference>
<feature type="region of interest" description="Disordered" evidence="1">
    <location>
        <begin position="42"/>
        <end position="419"/>
    </location>
</feature>
<keyword evidence="2" id="KW-1133">Transmembrane helix</keyword>
<evidence type="ECO:0000256" key="3">
    <source>
        <dbReference type="SAM" id="SignalP"/>
    </source>
</evidence>
<feature type="compositionally biased region" description="Polar residues" evidence="1">
    <location>
        <begin position="283"/>
        <end position="301"/>
    </location>
</feature>
<evidence type="ECO:0000313" key="4">
    <source>
        <dbReference type="EMBL" id="KAH0963472.1"/>
    </source>
</evidence>
<feature type="compositionally biased region" description="Basic and acidic residues" evidence="1">
    <location>
        <begin position="231"/>
        <end position="249"/>
    </location>
</feature>
<feature type="compositionally biased region" description="Polar residues" evidence="1">
    <location>
        <begin position="134"/>
        <end position="146"/>
    </location>
</feature>
<dbReference type="GO" id="GO:0030427">
    <property type="term" value="C:site of polarized growth"/>
    <property type="evidence" value="ECO:0007669"/>
    <property type="project" value="TreeGrafter"/>
</dbReference>
<feature type="signal peptide" evidence="3">
    <location>
        <begin position="1"/>
        <end position="20"/>
    </location>
</feature>
<protein>
    <submittedName>
        <fullName evidence="4">Uncharacterized protein</fullName>
    </submittedName>
</protein>
<dbReference type="OrthoDB" id="3366093at2759"/>
<dbReference type="GO" id="GO:0005034">
    <property type="term" value="F:osmosensor activity"/>
    <property type="evidence" value="ECO:0007669"/>
    <property type="project" value="InterPro"/>
</dbReference>
<feature type="compositionally biased region" description="Polar residues" evidence="1">
    <location>
        <begin position="812"/>
        <end position="823"/>
    </location>
</feature>
<feature type="compositionally biased region" description="Low complexity" evidence="1">
    <location>
        <begin position="198"/>
        <end position="211"/>
    </location>
</feature>
<dbReference type="GO" id="GO:0007232">
    <property type="term" value="P:osmosensory signaling pathway via Sho1 osmosensor"/>
    <property type="evidence" value="ECO:0007669"/>
    <property type="project" value="InterPro"/>
</dbReference>
<feature type="compositionally biased region" description="Basic residues" evidence="1">
    <location>
        <begin position="802"/>
        <end position="811"/>
    </location>
</feature>
<feature type="region of interest" description="Disordered" evidence="1">
    <location>
        <begin position="452"/>
        <end position="608"/>
    </location>
</feature>
<organism evidence="4 5">
    <name type="scientific">Hirsutella rhossiliensis</name>
    <dbReference type="NCBI Taxonomy" id="111463"/>
    <lineage>
        <taxon>Eukaryota</taxon>
        <taxon>Fungi</taxon>
        <taxon>Dikarya</taxon>
        <taxon>Ascomycota</taxon>
        <taxon>Pezizomycotina</taxon>
        <taxon>Sordariomycetes</taxon>
        <taxon>Hypocreomycetidae</taxon>
        <taxon>Hypocreales</taxon>
        <taxon>Ophiocordycipitaceae</taxon>
        <taxon>Hirsutella</taxon>
    </lineage>
</organism>
<keyword evidence="2" id="KW-0472">Membrane</keyword>
<feature type="compositionally biased region" description="Polar residues" evidence="1">
    <location>
        <begin position="42"/>
        <end position="54"/>
    </location>
</feature>
<dbReference type="GO" id="GO:0031505">
    <property type="term" value="P:fungal-type cell wall organization"/>
    <property type="evidence" value="ECO:0007669"/>
    <property type="project" value="TreeGrafter"/>
</dbReference>
<dbReference type="EMBL" id="JAIZPD010000005">
    <property type="protein sequence ID" value="KAH0963472.1"/>
    <property type="molecule type" value="Genomic_DNA"/>
</dbReference>
<gene>
    <name evidence="4" type="ORF">HRG_05982</name>
</gene>
<feature type="compositionally biased region" description="Pro residues" evidence="1">
    <location>
        <begin position="576"/>
        <end position="590"/>
    </location>
</feature>
<feature type="region of interest" description="Disordered" evidence="1">
    <location>
        <begin position="848"/>
        <end position="870"/>
    </location>
</feature>
<feature type="compositionally biased region" description="Low complexity" evidence="1">
    <location>
        <begin position="505"/>
        <end position="523"/>
    </location>
</feature>
<dbReference type="Proteomes" id="UP000824596">
    <property type="component" value="Unassembled WGS sequence"/>
</dbReference>
<dbReference type="GO" id="GO:0030010">
    <property type="term" value="P:establishment of cell polarity"/>
    <property type="evidence" value="ECO:0007669"/>
    <property type="project" value="TreeGrafter"/>
</dbReference>
<dbReference type="GO" id="GO:0006972">
    <property type="term" value="P:hyperosmotic response"/>
    <property type="evidence" value="ECO:0007669"/>
    <property type="project" value="TreeGrafter"/>
</dbReference>
<comment type="caution">
    <text evidence="4">The sequence shown here is derived from an EMBL/GenBank/DDBJ whole genome shotgun (WGS) entry which is preliminary data.</text>
</comment>
<feature type="chain" id="PRO_5040119657" evidence="3">
    <location>
        <begin position="21"/>
        <end position="883"/>
    </location>
</feature>
<dbReference type="InterPro" id="IPR039295">
    <property type="entry name" value="MSB2"/>
</dbReference>
<keyword evidence="5" id="KW-1185">Reference proteome</keyword>
<dbReference type="GO" id="GO:0005576">
    <property type="term" value="C:extracellular region"/>
    <property type="evidence" value="ECO:0007669"/>
    <property type="project" value="TreeGrafter"/>
</dbReference>
<dbReference type="GO" id="GO:0005886">
    <property type="term" value="C:plasma membrane"/>
    <property type="evidence" value="ECO:0007669"/>
    <property type="project" value="InterPro"/>
</dbReference>
<dbReference type="GO" id="GO:0009986">
    <property type="term" value="C:cell surface"/>
    <property type="evidence" value="ECO:0007669"/>
    <property type="project" value="TreeGrafter"/>
</dbReference>
<evidence type="ECO:0000313" key="5">
    <source>
        <dbReference type="Proteomes" id="UP000824596"/>
    </source>
</evidence>
<feature type="compositionally biased region" description="Polar residues" evidence="1">
    <location>
        <begin position="468"/>
        <end position="479"/>
    </location>
</feature>
<evidence type="ECO:0000256" key="2">
    <source>
        <dbReference type="SAM" id="Phobius"/>
    </source>
</evidence>
<feature type="compositionally biased region" description="Low complexity" evidence="1">
    <location>
        <begin position="538"/>
        <end position="554"/>
    </location>
</feature>
<feature type="region of interest" description="Disordered" evidence="1">
    <location>
        <begin position="732"/>
        <end position="774"/>
    </location>
</feature>
<keyword evidence="2" id="KW-0812">Transmembrane</keyword>
<reference evidence="4" key="1">
    <citation type="submission" date="2021-09" db="EMBL/GenBank/DDBJ databases">
        <title>A high-quality genome of the endoparasitic fungus Hirsutella rhossiliensis with a comparison of Hirsutella genomes reveals transposable elements contributing to genome size variation.</title>
        <authorList>
            <person name="Lin R."/>
            <person name="Jiao Y."/>
            <person name="Sun X."/>
            <person name="Ling J."/>
            <person name="Xie B."/>
            <person name="Cheng X."/>
        </authorList>
    </citation>
    <scope>NUCLEOTIDE SEQUENCE</scope>
    <source>
        <strain evidence="4">HR02</strain>
    </source>
</reference>
<feature type="compositionally biased region" description="Low complexity" evidence="1">
    <location>
        <begin position="80"/>
        <end position="91"/>
    </location>
</feature>
<feature type="compositionally biased region" description="Gly residues" evidence="1">
    <location>
        <begin position="732"/>
        <end position="741"/>
    </location>
</feature>
<dbReference type="GO" id="GO:0001402">
    <property type="term" value="P:signal transduction involved in filamentous growth"/>
    <property type="evidence" value="ECO:0007669"/>
    <property type="project" value="TreeGrafter"/>
</dbReference>
<sequence length="883" mass="89586">MRIRSITATTALALIGLVATEPEPDRPRIYFPLQVKREFSNSSLPATDALSTPDNAAPGKIETSTTASKDLPNSDAQDGSRPPTSSSSSSKPDTESKEPPTPPVPAEGGISDAVSGPSPITTSLRGAPDDIGTGVSSTVVPHSSTEAVIPNPLNPVVSNPVVSKLLPLPSDKTSITESSGRTPFDGTASDPLGTIVKPDPVVSPTGGVVPVIASKSGTPELPKASPVGAVPDKDKPDTDKPDSTHKDGSPDPVKSTGGAVSDTTHKSDTHKSDTDKDGGPTPIESTGSAAPIPSTTKSSISDPLEPVGDILPGPSSASLTAMPTEPPTESSLPPPIAVLPTGSSPKAVLPTESSGLPSSAKSVHAENPTVVSPNDSLGPSRSSVLPVSSTPGLVTQPSPDTSLNTNPKDVSESTGRPVPILTDISSAKATATNKIPEVPVVNSTTPEIVTTAPTFTNIPSAPSDVPVVNSTTPADTKSLPSGPVTLPSTTPSATHKSASPTNTDSESSSPISPSSSSQPSSVSKGLGSPSGSPHPVDSSTALTTPTRAPPATTSVQTETKPPQAPAPGSLTAVTPPSQPTTAPAPQPFPTGVPKYITSGKKDPPPAHDTANITIGFHDVVSPQYPNDNGATYSFSMEALDLLPVLLALSLNSSSNPDITEKIQGIRVEVCKDPEWGNAIAHVSFPNGEGMVSKLQTDLRLAASPIYNSGNATLNKIADKIYKPHDITSKYCDGGGNGGGAVPGDNAVPPNNEQPPTDPFGTTGPGDGPTPRSAATTGGIVAGALGFSLMYGAAMFIVARRYKRKKQSHRRSNSVTNSQNSSEMRYTGGGSPALMGGALVSREYFSYGAGGRDSRGSGRSGMGNSGRTANISAPVAAENSLGWN</sequence>
<feature type="compositionally biased region" description="Low complexity" evidence="1">
    <location>
        <begin position="150"/>
        <end position="170"/>
    </location>
</feature>
<dbReference type="PANTHER" id="PTHR35778">
    <property type="entry name" value="SIGNALING MUCIN HKR1-RELATED"/>
    <property type="match status" value="1"/>
</dbReference>
<feature type="compositionally biased region" description="Polar residues" evidence="1">
    <location>
        <begin position="369"/>
        <end position="414"/>
    </location>
</feature>
<feature type="compositionally biased region" description="Polar residues" evidence="1">
    <location>
        <begin position="171"/>
        <end position="181"/>
    </location>
</feature>
<feature type="compositionally biased region" description="Basic and acidic residues" evidence="1">
    <location>
        <begin position="263"/>
        <end position="278"/>
    </location>
</feature>
<name>A0A9P8MYT2_9HYPO</name>
<dbReference type="RefSeq" id="XP_044720985.1">
    <property type="nucleotide sequence ID" value="XM_044864453.1"/>
</dbReference>